<evidence type="ECO:0000313" key="4">
    <source>
        <dbReference type="Proteomes" id="UP000015101"/>
    </source>
</evidence>
<feature type="domain" description="Glucosidase II beta subunit N-terminal" evidence="1">
    <location>
        <begin position="2"/>
        <end position="81"/>
    </location>
</feature>
<dbReference type="eggNOG" id="KOG2397">
    <property type="taxonomic scope" value="Eukaryota"/>
</dbReference>
<sequence>ISTDLLNDEYCDCEDGTDELNSNNNNNNNNNNNDDDDKLLWVYSSRVNDGVCDCCDGSDEFISKSLSSVPCSNTCDGLKKRVDE</sequence>
<dbReference type="InParanoid" id="T1EJM7"/>
<dbReference type="EnsemblMetazoa" id="HelroT145746">
    <property type="protein sequence ID" value="HelroP145746"/>
    <property type="gene ID" value="HelroG145746"/>
</dbReference>
<evidence type="ECO:0000259" key="1">
    <source>
        <dbReference type="Pfam" id="PF12999"/>
    </source>
</evidence>
<dbReference type="PANTHER" id="PTHR12630">
    <property type="entry name" value="N-LINKED OLIGOSACCHARIDE PROCESSING"/>
    <property type="match status" value="1"/>
</dbReference>
<organism evidence="3 4">
    <name type="scientific">Helobdella robusta</name>
    <name type="common">Californian leech</name>
    <dbReference type="NCBI Taxonomy" id="6412"/>
    <lineage>
        <taxon>Eukaryota</taxon>
        <taxon>Metazoa</taxon>
        <taxon>Spiralia</taxon>
        <taxon>Lophotrochozoa</taxon>
        <taxon>Annelida</taxon>
        <taxon>Clitellata</taxon>
        <taxon>Hirudinea</taxon>
        <taxon>Rhynchobdellida</taxon>
        <taxon>Glossiphoniidae</taxon>
        <taxon>Helobdella</taxon>
    </lineage>
</organism>
<dbReference type="STRING" id="6412.T1EJM7"/>
<dbReference type="AlphaFoldDB" id="T1EJM7"/>
<dbReference type="InterPro" id="IPR028146">
    <property type="entry name" value="PRKCSH_N"/>
</dbReference>
<dbReference type="KEGG" id="hro:HELRODRAFT_145746"/>
<gene>
    <name evidence="3" type="primary">20196777</name>
    <name evidence="2" type="ORF">HELRODRAFT_145746</name>
</gene>
<dbReference type="PANTHER" id="PTHR12630:SF1">
    <property type="entry name" value="GLUCOSIDASE 2 SUBUNIT BETA"/>
    <property type="match status" value="1"/>
</dbReference>
<proteinExistence type="predicted"/>
<dbReference type="Proteomes" id="UP000015101">
    <property type="component" value="Unassembled WGS sequence"/>
</dbReference>
<dbReference type="EMBL" id="AMQM01005776">
    <property type="status" value="NOT_ANNOTATED_CDS"/>
    <property type="molecule type" value="Genomic_DNA"/>
</dbReference>
<accession>T1EJM7</accession>
<dbReference type="Pfam" id="PF12999">
    <property type="entry name" value="PRKCSH-like"/>
    <property type="match status" value="1"/>
</dbReference>
<dbReference type="OrthoDB" id="28322at2759"/>
<keyword evidence="4" id="KW-1185">Reference proteome</keyword>
<reference evidence="2 4" key="2">
    <citation type="journal article" date="2013" name="Nature">
        <title>Insights into bilaterian evolution from three spiralian genomes.</title>
        <authorList>
            <person name="Simakov O."/>
            <person name="Marletaz F."/>
            <person name="Cho S.J."/>
            <person name="Edsinger-Gonzales E."/>
            <person name="Havlak P."/>
            <person name="Hellsten U."/>
            <person name="Kuo D.H."/>
            <person name="Larsson T."/>
            <person name="Lv J."/>
            <person name="Arendt D."/>
            <person name="Savage R."/>
            <person name="Osoegawa K."/>
            <person name="de Jong P."/>
            <person name="Grimwood J."/>
            <person name="Chapman J.A."/>
            <person name="Shapiro H."/>
            <person name="Aerts A."/>
            <person name="Otillar R.P."/>
            <person name="Terry A.Y."/>
            <person name="Boore J.L."/>
            <person name="Grigoriev I.V."/>
            <person name="Lindberg D.R."/>
            <person name="Seaver E.C."/>
            <person name="Weisblat D.A."/>
            <person name="Putnam N.H."/>
            <person name="Rokhsar D.S."/>
        </authorList>
    </citation>
    <scope>NUCLEOTIDE SEQUENCE</scope>
</reference>
<dbReference type="RefSeq" id="XP_009022204.1">
    <property type="nucleotide sequence ID" value="XM_009023956.1"/>
</dbReference>
<evidence type="ECO:0000313" key="3">
    <source>
        <dbReference type="EnsemblMetazoa" id="HelroP145746"/>
    </source>
</evidence>
<reference evidence="3" key="3">
    <citation type="submission" date="2015-06" db="UniProtKB">
        <authorList>
            <consortium name="EnsemblMetazoa"/>
        </authorList>
    </citation>
    <scope>IDENTIFICATION</scope>
</reference>
<protein>
    <recommendedName>
        <fullName evidence="1">Glucosidase II beta subunit N-terminal domain-containing protein</fullName>
    </recommendedName>
</protein>
<dbReference type="GeneID" id="20196777"/>
<name>T1EJM7_HELRO</name>
<dbReference type="CTD" id="20196777"/>
<reference evidence="4" key="1">
    <citation type="submission" date="2012-12" db="EMBL/GenBank/DDBJ databases">
        <authorList>
            <person name="Hellsten U."/>
            <person name="Grimwood J."/>
            <person name="Chapman J.A."/>
            <person name="Shapiro H."/>
            <person name="Aerts A."/>
            <person name="Otillar R.P."/>
            <person name="Terry A.Y."/>
            <person name="Boore J.L."/>
            <person name="Simakov O."/>
            <person name="Marletaz F."/>
            <person name="Cho S.-J."/>
            <person name="Edsinger-Gonzales E."/>
            <person name="Havlak P."/>
            <person name="Kuo D.-H."/>
            <person name="Larsson T."/>
            <person name="Lv J."/>
            <person name="Arendt D."/>
            <person name="Savage R."/>
            <person name="Osoegawa K."/>
            <person name="de Jong P."/>
            <person name="Lindberg D.R."/>
            <person name="Seaver E.C."/>
            <person name="Weisblat D.A."/>
            <person name="Putnam N.H."/>
            <person name="Grigoriev I.V."/>
            <person name="Rokhsar D.S."/>
        </authorList>
    </citation>
    <scope>NUCLEOTIDE SEQUENCE</scope>
</reference>
<evidence type="ECO:0000313" key="2">
    <source>
        <dbReference type="EMBL" id="ESN99862.1"/>
    </source>
</evidence>
<dbReference type="HOGENOM" id="CLU_2533937_0_0_1"/>
<dbReference type="EMBL" id="KB097070">
    <property type="protein sequence ID" value="ESN99862.1"/>
    <property type="molecule type" value="Genomic_DNA"/>
</dbReference>
<dbReference type="InterPro" id="IPR039794">
    <property type="entry name" value="Gtb1-like"/>
</dbReference>